<comment type="caution">
    <text evidence="3">The sequence shown here is derived from an EMBL/GenBank/DDBJ whole genome shotgun (WGS) entry which is preliminary data.</text>
</comment>
<proteinExistence type="predicted"/>
<evidence type="ECO:0000313" key="4">
    <source>
        <dbReference type="EMBL" id="MDI5833606.1"/>
    </source>
</evidence>
<evidence type="ECO:0000313" key="6">
    <source>
        <dbReference type="Proteomes" id="UP001159075"/>
    </source>
</evidence>
<reference evidence="3" key="1">
    <citation type="journal article" date="2019" name="Int J Environ Res Public Health">
        <title>Characterization of Chromosome-Mediated BlaOXA-894 in Shewanella xiamenensis Isolated from Pig Wastewater.</title>
        <authorList>
            <person name="Zou H."/>
            <person name="Zhou Z."/>
            <person name="Xia H."/>
            <person name="Zhao Q."/>
            <person name="Li X."/>
        </authorList>
    </citation>
    <scope>NUCLEOTIDE SEQUENCE</scope>
    <source>
        <strain evidence="3">2015oxa</strain>
    </source>
</reference>
<reference evidence="5" key="4">
    <citation type="submission" date="2023-05" db="EMBL/GenBank/DDBJ databases">
        <title>Colonisation of extended spectrum b-lactamase- and carbapenemase-producing bacteria on hospital surfaces from low- and middle-income countries.</title>
        <authorList>
            <person name="Nieto-Rosado M."/>
            <person name="Sands K."/>
            <person name="Iregbu K."/>
            <person name="Zahra R."/>
            <person name="Mazarati J.B."/>
            <person name="Mehtar S."/>
            <person name="Barnards-Group B."/>
            <person name="Walsh T.R."/>
        </authorList>
    </citation>
    <scope>NUCLEOTIDE SEQUENCE</scope>
    <source>
        <strain evidence="5">PP-E493</strain>
    </source>
</reference>
<keyword evidence="2" id="KW-0732">Signal</keyword>
<dbReference type="GeneID" id="75188406"/>
<gene>
    <name evidence="3" type="ORF">E2650_07640</name>
    <name evidence="4" type="ORF">ODY93_18650</name>
    <name evidence="5" type="ORF">QM089_10145</name>
</gene>
<evidence type="ECO:0000313" key="3">
    <source>
        <dbReference type="EMBL" id="MDG5899768.1"/>
    </source>
</evidence>
<dbReference type="AlphaFoldDB" id="A0A073KL29"/>
<keyword evidence="6" id="KW-1185">Reference proteome</keyword>
<feature type="chain" id="PRO_5011841536" evidence="2">
    <location>
        <begin position="19"/>
        <end position="154"/>
    </location>
</feature>
<name>A0A073KL29_9GAMM</name>
<dbReference type="Proteomes" id="UP001187859">
    <property type="component" value="Unassembled WGS sequence"/>
</dbReference>
<dbReference type="OrthoDB" id="5587540at2"/>
<evidence type="ECO:0000313" key="5">
    <source>
        <dbReference type="EMBL" id="MDV5390606.1"/>
    </source>
</evidence>
<reference evidence="4 6" key="3">
    <citation type="submission" date="2022-09" db="EMBL/GenBank/DDBJ databases">
        <title>The outer-membrane cytochrome OmcA is essential for infection of Shewanella oneidensis by a zebrafish-associated bacteriophage.</title>
        <authorList>
            <person name="Grenfell A.W."/>
            <person name="Intile P."/>
            <person name="Mcfarlane J."/>
            <person name="Leung D."/>
            <person name="Abdalla K."/>
            <person name="Wold M."/>
            <person name="Kees E."/>
            <person name="Gralnick J."/>
        </authorList>
    </citation>
    <scope>NUCLEOTIDE SEQUENCE [LARGE SCALE GENOMIC DNA]</scope>
    <source>
        <strain evidence="4 6">NF-5</strain>
    </source>
</reference>
<evidence type="ECO:0000256" key="2">
    <source>
        <dbReference type="SAM" id="SignalP"/>
    </source>
</evidence>
<dbReference type="RefSeq" id="WP_037419646.1">
    <property type="nucleotide sequence ID" value="NZ_AP026732.1"/>
</dbReference>
<evidence type="ECO:0000256" key="1">
    <source>
        <dbReference type="SAM" id="MobiDB-lite"/>
    </source>
</evidence>
<feature type="region of interest" description="Disordered" evidence="1">
    <location>
        <begin position="62"/>
        <end position="86"/>
    </location>
</feature>
<protein>
    <submittedName>
        <fullName evidence="3">Uncharacterized protein</fullName>
    </submittedName>
</protein>
<organism evidence="3">
    <name type="scientific">Shewanella xiamenensis</name>
    <dbReference type="NCBI Taxonomy" id="332186"/>
    <lineage>
        <taxon>Bacteria</taxon>
        <taxon>Pseudomonadati</taxon>
        <taxon>Pseudomonadota</taxon>
        <taxon>Gammaproteobacteria</taxon>
        <taxon>Alteromonadales</taxon>
        <taxon>Shewanellaceae</taxon>
        <taxon>Shewanella</taxon>
    </lineage>
</organism>
<dbReference type="Proteomes" id="UP001159075">
    <property type="component" value="Unassembled WGS sequence"/>
</dbReference>
<feature type="signal peptide" evidence="2">
    <location>
        <begin position="1"/>
        <end position="18"/>
    </location>
</feature>
<accession>A0A073KL29</accession>
<dbReference type="EMBL" id="SUNE01000004">
    <property type="protein sequence ID" value="MDG5899768.1"/>
    <property type="molecule type" value="Genomic_DNA"/>
</dbReference>
<sequence length="154" mass="17733">MPLRSISLTLLSCLTLLACSSAPIDPSEFAGKFKDKLTTDIRADGLKLFTYQAGFAEEYSPRDVTERPFPHEERMRQVAQDPREQRRLYQQQADALDIWGRQVELGLEKTLEMTGYCREGYFELSRIIESGRGEIRGECKEGATEEDKQKFVRF</sequence>
<dbReference type="PROSITE" id="PS51257">
    <property type="entry name" value="PROKAR_LIPOPROTEIN"/>
    <property type="match status" value="1"/>
</dbReference>
<dbReference type="EMBL" id="JASGOQ010000001">
    <property type="protein sequence ID" value="MDV5390606.1"/>
    <property type="molecule type" value="Genomic_DNA"/>
</dbReference>
<dbReference type="Proteomes" id="UP001152518">
    <property type="component" value="Unassembled WGS sequence"/>
</dbReference>
<dbReference type="EMBL" id="JAOTLW010000024">
    <property type="protein sequence ID" value="MDI5833606.1"/>
    <property type="molecule type" value="Genomic_DNA"/>
</dbReference>
<reference evidence="3" key="2">
    <citation type="submission" date="2019-04" db="EMBL/GenBank/DDBJ databases">
        <authorList>
            <person name="Zou H."/>
        </authorList>
    </citation>
    <scope>NUCLEOTIDE SEQUENCE</scope>
    <source>
        <strain evidence="3">2015oxa</strain>
    </source>
</reference>